<accession>A0ABN2IE25</accession>
<organism evidence="6 7">
    <name type="scientific">Microbacterium sediminicola</name>
    <dbReference type="NCBI Taxonomy" id="415210"/>
    <lineage>
        <taxon>Bacteria</taxon>
        <taxon>Bacillati</taxon>
        <taxon>Actinomycetota</taxon>
        <taxon>Actinomycetes</taxon>
        <taxon>Micrococcales</taxon>
        <taxon>Microbacteriaceae</taxon>
        <taxon>Microbacterium</taxon>
    </lineage>
</organism>
<keyword evidence="3 5" id="KW-1133">Transmembrane helix</keyword>
<feature type="transmembrane region" description="Helical" evidence="5">
    <location>
        <begin position="165"/>
        <end position="185"/>
    </location>
</feature>
<evidence type="ECO:0000256" key="5">
    <source>
        <dbReference type="SAM" id="Phobius"/>
    </source>
</evidence>
<evidence type="ECO:0000313" key="6">
    <source>
        <dbReference type="EMBL" id="GAA1703302.1"/>
    </source>
</evidence>
<keyword evidence="4 5" id="KW-0472">Membrane</keyword>
<feature type="transmembrane region" description="Helical" evidence="5">
    <location>
        <begin position="38"/>
        <end position="58"/>
    </location>
</feature>
<dbReference type="Proteomes" id="UP001501690">
    <property type="component" value="Unassembled WGS sequence"/>
</dbReference>
<evidence type="ECO:0000256" key="4">
    <source>
        <dbReference type="ARBA" id="ARBA00023136"/>
    </source>
</evidence>
<dbReference type="EMBL" id="BAAAPL010000002">
    <property type="protein sequence ID" value="GAA1703302.1"/>
    <property type="molecule type" value="Genomic_DNA"/>
</dbReference>
<dbReference type="Pfam" id="PF01988">
    <property type="entry name" value="VIT1"/>
    <property type="match status" value="1"/>
</dbReference>
<proteinExistence type="predicted"/>
<sequence length="249" mass="25902">MPGGFIGELTSKVTEVTHAGEEHGSNVSQRLNWLRAGVLGANDGIVSVASLVVGVAGATTDTPALLLAGVAGLVGGAVSMALGEYVSVSSQRDSERALIEKEKRELVEMPEEELEELTLLYQERGLTRATAQKVAEELTAHDALAAHLEVELHIDQEDLVNPWQAAFSSAVAFTLGALLPLIAILLPPPEWRVPVTFAAVLVALAVTGTISAHLGGSRKGLAVVRLIVGGAIALVATWLLGTLLGTTVV</sequence>
<evidence type="ECO:0000256" key="1">
    <source>
        <dbReference type="ARBA" id="ARBA00004127"/>
    </source>
</evidence>
<gene>
    <name evidence="6" type="ORF">GCM10009808_21520</name>
</gene>
<keyword evidence="2 5" id="KW-0812">Transmembrane</keyword>
<comment type="subcellular location">
    <subcellularLocation>
        <location evidence="1">Endomembrane system</location>
        <topology evidence="1">Multi-pass membrane protein</topology>
    </subcellularLocation>
</comment>
<dbReference type="CDD" id="cd02432">
    <property type="entry name" value="Nodulin-21_like_1"/>
    <property type="match status" value="1"/>
</dbReference>
<feature type="transmembrane region" description="Helical" evidence="5">
    <location>
        <begin position="222"/>
        <end position="244"/>
    </location>
</feature>
<keyword evidence="7" id="KW-1185">Reference proteome</keyword>
<protein>
    <submittedName>
        <fullName evidence="6">VIT family protein</fullName>
    </submittedName>
</protein>
<evidence type="ECO:0000256" key="3">
    <source>
        <dbReference type="ARBA" id="ARBA00022989"/>
    </source>
</evidence>
<dbReference type="InterPro" id="IPR008217">
    <property type="entry name" value="Ccc1_fam"/>
</dbReference>
<comment type="caution">
    <text evidence="6">The sequence shown here is derived from an EMBL/GenBank/DDBJ whole genome shotgun (WGS) entry which is preliminary data.</text>
</comment>
<feature type="transmembrane region" description="Helical" evidence="5">
    <location>
        <begin position="191"/>
        <end position="210"/>
    </location>
</feature>
<dbReference type="PANTHER" id="PTHR31851">
    <property type="entry name" value="FE(2+)/MN(2+) TRANSPORTER PCL1"/>
    <property type="match status" value="1"/>
</dbReference>
<evidence type="ECO:0000313" key="7">
    <source>
        <dbReference type="Proteomes" id="UP001501690"/>
    </source>
</evidence>
<name>A0ABN2IE25_9MICO</name>
<reference evidence="6 7" key="1">
    <citation type="journal article" date="2019" name="Int. J. Syst. Evol. Microbiol.">
        <title>The Global Catalogue of Microorganisms (GCM) 10K type strain sequencing project: providing services to taxonomists for standard genome sequencing and annotation.</title>
        <authorList>
            <consortium name="The Broad Institute Genomics Platform"/>
            <consortium name="The Broad Institute Genome Sequencing Center for Infectious Disease"/>
            <person name="Wu L."/>
            <person name="Ma J."/>
        </authorList>
    </citation>
    <scope>NUCLEOTIDE SEQUENCE [LARGE SCALE GENOMIC DNA]</scope>
    <source>
        <strain evidence="6 7">JCM 15577</strain>
    </source>
</reference>
<evidence type="ECO:0000256" key="2">
    <source>
        <dbReference type="ARBA" id="ARBA00022692"/>
    </source>
</evidence>
<feature type="transmembrane region" description="Helical" evidence="5">
    <location>
        <begin position="64"/>
        <end position="86"/>
    </location>
</feature>